<keyword evidence="6 14" id="KW-0812">Transmembrane</keyword>
<evidence type="ECO:0000256" key="6">
    <source>
        <dbReference type="ARBA" id="ARBA00022692"/>
    </source>
</evidence>
<feature type="domain" description="Phospholipid/glycerol acyltransferase" evidence="15">
    <location>
        <begin position="117"/>
        <end position="244"/>
    </location>
</feature>
<evidence type="ECO:0000256" key="1">
    <source>
        <dbReference type="ARBA" id="ARBA00004370"/>
    </source>
</evidence>
<evidence type="ECO:0000256" key="13">
    <source>
        <dbReference type="SAM" id="MobiDB-lite"/>
    </source>
</evidence>
<dbReference type="Pfam" id="PF01553">
    <property type="entry name" value="Acyltransferase"/>
    <property type="match status" value="1"/>
</dbReference>
<evidence type="ECO:0000256" key="3">
    <source>
        <dbReference type="ARBA" id="ARBA00008655"/>
    </source>
</evidence>
<dbReference type="AlphaFoldDB" id="A0A7S0RQG3"/>
<dbReference type="SUPFAM" id="SSF69593">
    <property type="entry name" value="Glycerol-3-phosphate (1)-acyltransferase"/>
    <property type="match status" value="1"/>
</dbReference>
<evidence type="ECO:0000256" key="14">
    <source>
        <dbReference type="SAM" id="Phobius"/>
    </source>
</evidence>
<dbReference type="InterPro" id="IPR045252">
    <property type="entry name" value="LPCAT1-like"/>
</dbReference>
<comment type="subcellular location">
    <subcellularLocation>
        <location evidence="1">Membrane</location>
    </subcellularLocation>
</comment>
<evidence type="ECO:0000256" key="5">
    <source>
        <dbReference type="ARBA" id="ARBA00022679"/>
    </source>
</evidence>
<dbReference type="PANTHER" id="PTHR23063:SF59">
    <property type="entry name" value="ACYLTRANSFERASE"/>
    <property type="match status" value="1"/>
</dbReference>
<sequence>MTKVRPSCEEPPFDAGASPFFETGSPLVWSERVKLVLLLPLAVIRVILLLEIGMVALIFSRVAMLGLGDEEPLGSWRRALAQNCIRASARGALFVLGFWHIPVSGKENLKEAERLRAVVVINHVSYLDGFLIEYLIFSSGVAKASVAKIPIIGTLTRVLRMIFVERRSTLGGPAFDSATKIGKGVKSQSTGNIQRINDRLRDPRFPLVWLAPEGTTSSGSQLLRFKPGAFVGGNPVLPVVLTFPYQRFNIAFTETIMWMHALRLLTQVLNYAEIACLPVHVPDKAEAADPAEFAENVRRRMAEHMRVPLVDQGLEEFAVLLKNRVHVAWDGRTVKGSVDKVPEQLAQVKLDLSRARAEAASCRAEAAPAGAADNAPASAGEADPPPPGPPPCAEEDPPAPGRKF</sequence>
<comment type="similarity">
    <text evidence="3">Belongs to the 1-acyl-sn-glycerol-3-phosphate acyltransferase family.</text>
</comment>
<proteinExistence type="inferred from homology"/>
<keyword evidence="12" id="KW-0012">Acyltransferase</keyword>
<feature type="compositionally biased region" description="Pro residues" evidence="13">
    <location>
        <begin position="383"/>
        <end position="392"/>
    </location>
</feature>
<evidence type="ECO:0000256" key="7">
    <source>
        <dbReference type="ARBA" id="ARBA00022989"/>
    </source>
</evidence>
<protein>
    <recommendedName>
        <fullName evidence="15">Phospholipid/glycerol acyltransferase domain-containing protein</fullName>
    </recommendedName>
</protein>
<evidence type="ECO:0000256" key="10">
    <source>
        <dbReference type="ARBA" id="ARBA00023209"/>
    </source>
</evidence>
<evidence type="ECO:0000313" key="16">
    <source>
        <dbReference type="EMBL" id="CAD8683970.1"/>
    </source>
</evidence>
<evidence type="ECO:0000256" key="9">
    <source>
        <dbReference type="ARBA" id="ARBA00023136"/>
    </source>
</evidence>
<reference evidence="16" key="1">
    <citation type="submission" date="2021-01" db="EMBL/GenBank/DDBJ databases">
        <authorList>
            <person name="Corre E."/>
            <person name="Pelletier E."/>
            <person name="Niang G."/>
            <person name="Scheremetjew M."/>
            <person name="Finn R."/>
            <person name="Kale V."/>
            <person name="Holt S."/>
            <person name="Cochrane G."/>
            <person name="Meng A."/>
            <person name="Brown T."/>
            <person name="Cohen L."/>
        </authorList>
    </citation>
    <scope>NUCLEOTIDE SEQUENCE</scope>
    <source>
        <strain evidence="16">CCMP722</strain>
    </source>
</reference>
<dbReference type="EMBL" id="HBFA01033038">
    <property type="protein sequence ID" value="CAD8683970.1"/>
    <property type="molecule type" value="Transcribed_RNA"/>
</dbReference>
<dbReference type="GO" id="GO:0008374">
    <property type="term" value="F:O-acyltransferase activity"/>
    <property type="evidence" value="ECO:0007669"/>
    <property type="project" value="InterPro"/>
</dbReference>
<organism evidence="16">
    <name type="scientific">Pyramimonas obovata</name>
    <dbReference type="NCBI Taxonomy" id="1411642"/>
    <lineage>
        <taxon>Eukaryota</taxon>
        <taxon>Viridiplantae</taxon>
        <taxon>Chlorophyta</taxon>
        <taxon>Pyramimonadophyceae</taxon>
        <taxon>Pyramimonadales</taxon>
        <taxon>Pyramimonadaceae</taxon>
        <taxon>Pyramimonas</taxon>
        <taxon>Pyramimonas incertae sedis</taxon>
    </lineage>
</organism>
<evidence type="ECO:0000259" key="15">
    <source>
        <dbReference type="SMART" id="SM00563"/>
    </source>
</evidence>
<dbReference type="PANTHER" id="PTHR23063">
    <property type="entry name" value="PHOSPHOLIPID ACYLTRANSFERASE"/>
    <property type="match status" value="1"/>
</dbReference>
<feature type="transmembrane region" description="Helical" evidence="14">
    <location>
        <begin position="35"/>
        <end position="59"/>
    </location>
</feature>
<name>A0A7S0RQG3_9CHLO</name>
<dbReference type="GO" id="GO:0016020">
    <property type="term" value="C:membrane"/>
    <property type="evidence" value="ECO:0007669"/>
    <property type="project" value="UniProtKB-SubCell"/>
</dbReference>
<keyword evidence="9 14" id="KW-0472">Membrane</keyword>
<keyword evidence="11" id="KW-1208">Phospholipid metabolism</keyword>
<keyword evidence="8" id="KW-0443">Lipid metabolism</keyword>
<keyword evidence="10" id="KW-0594">Phospholipid biosynthesis</keyword>
<evidence type="ECO:0000256" key="8">
    <source>
        <dbReference type="ARBA" id="ARBA00023098"/>
    </source>
</evidence>
<evidence type="ECO:0000256" key="2">
    <source>
        <dbReference type="ARBA" id="ARBA00005189"/>
    </source>
</evidence>
<feature type="compositionally biased region" description="Low complexity" evidence="13">
    <location>
        <begin position="359"/>
        <end position="382"/>
    </location>
</feature>
<comment type="pathway">
    <text evidence="2">Lipid metabolism.</text>
</comment>
<dbReference type="InterPro" id="IPR002123">
    <property type="entry name" value="Plipid/glycerol_acylTrfase"/>
</dbReference>
<feature type="region of interest" description="Disordered" evidence="13">
    <location>
        <begin position="359"/>
        <end position="404"/>
    </location>
</feature>
<evidence type="ECO:0000256" key="11">
    <source>
        <dbReference type="ARBA" id="ARBA00023264"/>
    </source>
</evidence>
<keyword evidence="5" id="KW-0808">Transferase</keyword>
<dbReference type="GO" id="GO:0008654">
    <property type="term" value="P:phospholipid biosynthetic process"/>
    <property type="evidence" value="ECO:0007669"/>
    <property type="project" value="UniProtKB-KW"/>
</dbReference>
<gene>
    <name evidence="16" type="ORF">POBO1169_LOCUS16622</name>
</gene>
<dbReference type="SMART" id="SM00563">
    <property type="entry name" value="PlsC"/>
    <property type="match status" value="1"/>
</dbReference>
<keyword evidence="7 14" id="KW-1133">Transmembrane helix</keyword>
<evidence type="ECO:0000256" key="4">
    <source>
        <dbReference type="ARBA" id="ARBA00022516"/>
    </source>
</evidence>
<accession>A0A7S0RQG3</accession>
<dbReference type="CDD" id="cd07991">
    <property type="entry name" value="LPLAT_LPCAT1-like"/>
    <property type="match status" value="1"/>
</dbReference>
<keyword evidence="4" id="KW-0444">Lipid biosynthesis</keyword>
<evidence type="ECO:0000256" key="12">
    <source>
        <dbReference type="ARBA" id="ARBA00023315"/>
    </source>
</evidence>